<reference evidence="2 3" key="1">
    <citation type="submission" date="2024-02" db="EMBL/GenBank/DDBJ databases">
        <title>A nitrogen-fixing paenibacillus bacterium.</title>
        <authorList>
            <person name="Zhang W.L."/>
            <person name="Chen S.F."/>
        </authorList>
    </citation>
    <scope>NUCLEOTIDE SEQUENCE [LARGE SCALE GENOMIC DNA]</scope>
    <source>
        <strain evidence="2 3">M1</strain>
    </source>
</reference>
<organism evidence="2 3">
    <name type="scientific">Paenibacillus haidiansis</name>
    <dbReference type="NCBI Taxonomy" id="1574488"/>
    <lineage>
        <taxon>Bacteria</taxon>
        <taxon>Bacillati</taxon>
        <taxon>Bacillota</taxon>
        <taxon>Bacilli</taxon>
        <taxon>Bacillales</taxon>
        <taxon>Paenibacillaceae</taxon>
        <taxon>Paenibacillus</taxon>
    </lineage>
</organism>
<dbReference type="Proteomes" id="UP001306950">
    <property type="component" value="Unassembled WGS sequence"/>
</dbReference>
<dbReference type="RefSeq" id="WP_331845635.1">
    <property type="nucleotide sequence ID" value="NZ_JAZHPZ010000002.1"/>
</dbReference>
<sequence>MRNINISYIALIVSITGLLVSFINVNRQRKAAYKNETEKFKRDLRLKANDEFIELLFQFLENTKEIRTLSIPFDERYLNTDIKVRTKEFDERFWKITKTWIKCHSALETFYLKRIVVIKQYSDLYIIIRQSGIELDKALWDLKNDYIGTEDITLIKDKVNTYQLKAEKFISLLEGSIQKLQKDFLGDLFE</sequence>
<keyword evidence="3" id="KW-1185">Reference proteome</keyword>
<evidence type="ECO:0000256" key="1">
    <source>
        <dbReference type="SAM" id="Phobius"/>
    </source>
</evidence>
<evidence type="ECO:0000313" key="3">
    <source>
        <dbReference type="Proteomes" id="UP001306950"/>
    </source>
</evidence>
<feature type="transmembrane region" description="Helical" evidence="1">
    <location>
        <begin position="6"/>
        <end position="25"/>
    </location>
</feature>
<keyword evidence="1" id="KW-1133">Transmembrane helix</keyword>
<gene>
    <name evidence="2" type="ORF">V3851_06110</name>
</gene>
<accession>A0ABU7VQ19</accession>
<proteinExistence type="predicted"/>
<protein>
    <submittedName>
        <fullName evidence="2">Uncharacterized protein</fullName>
    </submittedName>
</protein>
<keyword evidence="1" id="KW-0812">Transmembrane</keyword>
<keyword evidence="1" id="KW-0472">Membrane</keyword>
<name>A0ABU7VQ19_9BACL</name>
<evidence type="ECO:0000313" key="2">
    <source>
        <dbReference type="EMBL" id="MEF2965403.1"/>
    </source>
</evidence>
<comment type="caution">
    <text evidence="2">The sequence shown here is derived from an EMBL/GenBank/DDBJ whole genome shotgun (WGS) entry which is preliminary data.</text>
</comment>
<dbReference type="EMBL" id="JAZHPZ010000002">
    <property type="protein sequence ID" value="MEF2965403.1"/>
    <property type="molecule type" value="Genomic_DNA"/>
</dbReference>